<dbReference type="PRINTS" id="PR00081">
    <property type="entry name" value="GDHRDH"/>
</dbReference>
<dbReference type="SMART" id="SM00822">
    <property type="entry name" value="PKS_KR"/>
    <property type="match status" value="1"/>
</dbReference>
<dbReference type="EMBL" id="QYBC01000004">
    <property type="protein sequence ID" value="RYB06467.1"/>
    <property type="molecule type" value="Genomic_DNA"/>
</dbReference>
<dbReference type="GO" id="GO:0016491">
    <property type="term" value="F:oxidoreductase activity"/>
    <property type="evidence" value="ECO:0007669"/>
    <property type="project" value="UniProtKB-KW"/>
</dbReference>
<dbReference type="Gene3D" id="3.40.50.720">
    <property type="entry name" value="NAD(P)-binding Rossmann-like Domain"/>
    <property type="match status" value="1"/>
</dbReference>
<name>A0A4Q2RG70_9HYPH</name>
<dbReference type="InterPro" id="IPR057326">
    <property type="entry name" value="KR_dom"/>
</dbReference>
<dbReference type="PANTHER" id="PTHR44196:SF1">
    <property type="entry name" value="DEHYDROGENASE_REDUCTASE SDR FAMILY MEMBER 7B"/>
    <property type="match status" value="1"/>
</dbReference>
<dbReference type="PANTHER" id="PTHR44196">
    <property type="entry name" value="DEHYDROGENASE/REDUCTASE SDR FAMILY MEMBER 7B"/>
    <property type="match status" value="1"/>
</dbReference>
<keyword evidence="6" id="KW-1185">Reference proteome</keyword>
<evidence type="ECO:0000256" key="2">
    <source>
        <dbReference type="ARBA" id="ARBA00023002"/>
    </source>
</evidence>
<comment type="similarity">
    <text evidence="1 3">Belongs to the short-chain dehydrogenases/reductases (SDR) family.</text>
</comment>
<evidence type="ECO:0000313" key="6">
    <source>
        <dbReference type="Proteomes" id="UP000289411"/>
    </source>
</evidence>
<dbReference type="OrthoDB" id="9790785at2"/>
<dbReference type="PROSITE" id="PS00061">
    <property type="entry name" value="ADH_SHORT"/>
    <property type="match status" value="1"/>
</dbReference>
<dbReference type="Proteomes" id="UP000289411">
    <property type="component" value="Unassembled WGS sequence"/>
</dbReference>
<dbReference type="RefSeq" id="WP_129218227.1">
    <property type="nucleotide sequence ID" value="NZ_QYBC01000004.1"/>
</dbReference>
<keyword evidence="2" id="KW-0560">Oxidoreductase</keyword>
<sequence>MTLSLEGRLALVTGASRGIGRAVALELAGAGAHVVALARTQGALEELDDDIRRLGGEATLVPCDVKDSEAIDRLGAALHDRWGHLDILVANAGVLGPITPIGHVDPKQWDNVLAVNLTANYRLLRSLDPLLRASDAGRVVFVSSGAGHRAEMRPYWGPYAITKAALDAMARTYAAETATTSNVVVTVVNPGPLRTRMRAAAMPGEDPESLKTPEDLAPVLVALCAPEHRDTGKLYDFPTDRMLSFQGPA</sequence>
<dbReference type="SUPFAM" id="SSF51735">
    <property type="entry name" value="NAD(P)-binding Rossmann-fold domains"/>
    <property type="match status" value="1"/>
</dbReference>
<evidence type="ECO:0000259" key="4">
    <source>
        <dbReference type="SMART" id="SM00822"/>
    </source>
</evidence>
<evidence type="ECO:0000313" key="5">
    <source>
        <dbReference type="EMBL" id="RYB06467.1"/>
    </source>
</evidence>
<proteinExistence type="inferred from homology"/>
<accession>A0A4Q2RG70</accession>
<gene>
    <name evidence="5" type="ORF">D3272_05900</name>
</gene>
<dbReference type="CDD" id="cd05233">
    <property type="entry name" value="SDR_c"/>
    <property type="match status" value="1"/>
</dbReference>
<dbReference type="GO" id="GO:0016020">
    <property type="term" value="C:membrane"/>
    <property type="evidence" value="ECO:0007669"/>
    <property type="project" value="TreeGrafter"/>
</dbReference>
<evidence type="ECO:0000256" key="1">
    <source>
        <dbReference type="ARBA" id="ARBA00006484"/>
    </source>
</evidence>
<protein>
    <submittedName>
        <fullName evidence="5">SDR family NAD(P)-dependent oxidoreductase</fullName>
    </submittedName>
</protein>
<reference evidence="5 6" key="2">
    <citation type="submission" date="2019-02" db="EMBL/GenBank/DDBJ databases">
        <title>'Lichenibacterium ramalinii' gen. nov. sp. nov., 'Lichenibacterium minor' gen. nov. sp. nov.</title>
        <authorList>
            <person name="Pankratov T."/>
        </authorList>
    </citation>
    <scope>NUCLEOTIDE SEQUENCE [LARGE SCALE GENOMIC DNA]</scope>
    <source>
        <strain evidence="5 6">RmlP001</strain>
    </source>
</reference>
<dbReference type="InterPro" id="IPR036291">
    <property type="entry name" value="NAD(P)-bd_dom_sf"/>
</dbReference>
<dbReference type="PRINTS" id="PR00080">
    <property type="entry name" value="SDRFAMILY"/>
</dbReference>
<organism evidence="5 6">
    <name type="scientific">Lichenibacterium ramalinae</name>
    <dbReference type="NCBI Taxonomy" id="2316527"/>
    <lineage>
        <taxon>Bacteria</taxon>
        <taxon>Pseudomonadati</taxon>
        <taxon>Pseudomonadota</taxon>
        <taxon>Alphaproteobacteria</taxon>
        <taxon>Hyphomicrobiales</taxon>
        <taxon>Lichenihabitantaceae</taxon>
        <taxon>Lichenibacterium</taxon>
    </lineage>
</organism>
<feature type="domain" description="Ketoreductase" evidence="4">
    <location>
        <begin position="8"/>
        <end position="196"/>
    </location>
</feature>
<dbReference type="InterPro" id="IPR020904">
    <property type="entry name" value="Sc_DH/Rdtase_CS"/>
</dbReference>
<dbReference type="AlphaFoldDB" id="A0A4Q2RG70"/>
<comment type="caution">
    <text evidence="5">The sequence shown here is derived from an EMBL/GenBank/DDBJ whole genome shotgun (WGS) entry which is preliminary data.</text>
</comment>
<dbReference type="Pfam" id="PF00106">
    <property type="entry name" value="adh_short"/>
    <property type="match status" value="1"/>
</dbReference>
<reference evidence="5 6" key="1">
    <citation type="submission" date="2018-09" db="EMBL/GenBank/DDBJ databases">
        <authorList>
            <person name="Grouzdev D.S."/>
            <person name="Krutkina M.S."/>
        </authorList>
    </citation>
    <scope>NUCLEOTIDE SEQUENCE [LARGE SCALE GENOMIC DNA]</scope>
    <source>
        <strain evidence="5 6">RmlP001</strain>
    </source>
</reference>
<dbReference type="InterPro" id="IPR002347">
    <property type="entry name" value="SDR_fam"/>
</dbReference>
<evidence type="ECO:0000256" key="3">
    <source>
        <dbReference type="RuleBase" id="RU000363"/>
    </source>
</evidence>